<name>A0ABD0KTH9_9CAEN</name>
<evidence type="ECO:0000313" key="5">
    <source>
        <dbReference type="Proteomes" id="UP001519460"/>
    </source>
</evidence>
<feature type="domain" description="Apple" evidence="3">
    <location>
        <begin position="436"/>
        <end position="527"/>
    </location>
</feature>
<organism evidence="4 5">
    <name type="scientific">Batillaria attramentaria</name>
    <dbReference type="NCBI Taxonomy" id="370345"/>
    <lineage>
        <taxon>Eukaryota</taxon>
        <taxon>Metazoa</taxon>
        <taxon>Spiralia</taxon>
        <taxon>Lophotrochozoa</taxon>
        <taxon>Mollusca</taxon>
        <taxon>Gastropoda</taxon>
        <taxon>Caenogastropoda</taxon>
        <taxon>Sorbeoconcha</taxon>
        <taxon>Cerithioidea</taxon>
        <taxon>Batillariidae</taxon>
        <taxon>Batillaria</taxon>
    </lineage>
</organism>
<evidence type="ECO:0000256" key="1">
    <source>
        <dbReference type="SAM" id="MobiDB-lite"/>
    </source>
</evidence>
<feature type="compositionally biased region" description="Low complexity" evidence="1">
    <location>
        <begin position="289"/>
        <end position="300"/>
    </location>
</feature>
<sequence length="528" mass="54142">MLIGFRLVVNMQWTLGLAFTLLTSFAGCDAVTGGAFWENKWLQTGPNDIILTDGVLFDVAARSKIECARLCAETSDCVTFTSAQSGAAVSCRGHSSSVTLGSLASAVQWERVLHRTDSTPNVPLNMLTTSGDLLVLADLTTAAMTTADDADLTTAAMTTAGDADLTTAAMTTAGDADLTTAAMTTAGDADLTTAAMTTAGDADLTTAAMTTADYADLTTAAMTTAGDSSSPSGVQGTSSQSDPMTFESVTTVLSTIPGHSPSSSVAPGTSDQSTPLTQDSVTSDRPVASGHSSSMASESVTSAVQTIPGYSSFSSVAPGTSGQSTPIVPDPVTSADPMTSGHPSRMTPETVTTASILMTDVSTSDAPARSGPTSPATAVDVSSQGPVEVPVIGSACNDDSDCVTSAGFACFVSSSQCLCIPGYYFSEGSNACVTTCDDLLDTFMVYPDSGTDGANIQSIVGGTVEDCKAACVDRDDCLTFEYNPKYPSTPWFTTTTCNLQDLTPITARSGDWNPGTDIGWDTYQRRCA</sequence>
<evidence type="ECO:0000313" key="4">
    <source>
        <dbReference type="EMBL" id="KAK7490077.1"/>
    </source>
</evidence>
<dbReference type="Pfam" id="PF00024">
    <property type="entry name" value="PAN_1"/>
    <property type="match status" value="1"/>
</dbReference>
<dbReference type="PROSITE" id="PS51257">
    <property type="entry name" value="PROKAR_LIPOPROTEIN"/>
    <property type="match status" value="1"/>
</dbReference>
<feature type="compositionally biased region" description="Polar residues" evidence="1">
    <location>
        <begin position="260"/>
        <end position="283"/>
    </location>
</feature>
<dbReference type="InterPro" id="IPR003609">
    <property type="entry name" value="Pan_app"/>
</dbReference>
<accession>A0ABD0KTH9</accession>
<gene>
    <name evidence="4" type="ORF">BaRGS_00018777</name>
</gene>
<keyword evidence="2" id="KW-0732">Signal</keyword>
<feature type="compositionally biased region" description="Polar residues" evidence="1">
    <location>
        <begin position="315"/>
        <end position="326"/>
    </location>
</feature>
<feature type="region of interest" description="Disordered" evidence="1">
    <location>
        <begin position="363"/>
        <end position="382"/>
    </location>
</feature>
<feature type="region of interest" description="Disordered" evidence="1">
    <location>
        <begin position="315"/>
        <end position="347"/>
    </location>
</feature>
<feature type="signal peptide" evidence="2">
    <location>
        <begin position="1"/>
        <end position="18"/>
    </location>
</feature>
<evidence type="ECO:0000256" key="2">
    <source>
        <dbReference type="SAM" id="SignalP"/>
    </source>
</evidence>
<feature type="chain" id="PRO_5044810459" description="Apple domain-containing protein" evidence="2">
    <location>
        <begin position="19"/>
        <end position="528"/>
    </location>
</feature>
<comment type="caution">
    <text evidence="4">The sequence shown here is derived from an EMBL/GenBank/DDBJ whole genome shotgun (WGS) entry which is preliminary data.</text>
</comment>
<dbReference type="AlphaFoldDB" id="A0ABD0KTH9"/>
<protein>
    <recommendedName>
        <fullName evidence="3">Apple domain-containing protein</fullName>
    </recommendedName>
</protein>
<feature type="region of interest" description="Disordered" evidence="1">
    <location>
        <begin position="224"/>
        <end position="300"/>
    </location>
</feature>
<reference evidence="4 5" key="1">
    <citation type="journal article" date="2023" name="Sci. Data">
        <title>Genome assembly of the Korean intertidal mud-creeper Batillaria attramentaria.</title>
        <authorList>
            <person name="Patra A.K."/>
            <person name="Ho P.T."/>
            <person name="Jun S."/>
            <person name="Lee S.J."/>
            <person name="Kim Y."/>
            <person name="Won Y.J."/>
        </authorList>
    </citation>
    <scope>NUCLEOTIDE SEQUENCE [LARGE SCALE GENOMIC DNA]</scope>
    <source>
        <strain evidence="4">Wonlab-2016</strain>
    </source>
</reference>
<feature type="compositionally biased region" description="Low complexity" evidence="1">
    <location>
        <begin position="224"/>
        <end position="241"/>
    </location>
</feature>
<evidence type="ECO:0000259" key="3">
    <source>
        <dbReference type="PROSITE" id="PS50948"/>
    </source>
</evidence>
<dbReference type="EMBL" id="JACVVK020000131">
    <property type="protein sequence ID" value="KAK7490077.1"/>
    <property type="molecule type" value="Genomic_DNA"/>
</dbReference>
<keyword evidence="5" id="KW-1185">Reference proteome</keyword>
<dbReference type="PROSITE" id="PS50948">
    <property type="entry name" value="PAN"/>
    <property type="match status" value="1"/>
</dbReference>
<proteinExistence type="predicted"/>
<dbReference type="Proteomes" id="UP001519460">
    <property type="component" value="Unassembled WGS sequence"/>
</dbReference>